<dbReference type="Proteomes" id="UP000499080">
    <property type="component" value="Unassembled WGS sequence"/>
</dbReference>
<dbReference type="AlphaFoldDB" id="A0A4Y2D0C4"/>
<keyword evidence="2" id="KW-1185">Reference proteome</keyword>
<dbReference type="EMBL" id="BGPR01000281">
    <property type="protein sequence ID" value="GBM10150.1"/>
    <property type="molecule type" value="Genomic_DNA"/>
</dbReference>
<reference evidence="1 2" key="1">
    <citation type="journal article" date="2019" name="Sci. Rep.">
        <title>Orb-weaving spider Araneus ventricosus genome elucidates the spidroin gene catalogue.</title>
        <authorList>
            <person name="Kono N."/>
            <person name="Nakamura H."/>
            <person name="Ohtoshi R."/>
            <person name="Moran D.A.P."/>
            <person name="Shinohara A."/>
            <person name="Yoshida Y."/>
            <person name="Fujiwara M."/>
            <person name="Mori M."/>
            <person name="Tomita M."/>
            <person name="Arakawa K."/>
        </authorList>
    </citation>
    <scope>NUCLEOTIDE SEQUENCE [LARGE SCALE GENOMIC DNA]</scope>
</reference>
<protein>
    <submittedName>
        <fullName evidence="1">Uncharacterized protein</fullName>
    </submittedName>
</protein>
<evidence type="ECO:0000313" key="2">
    <source>
        <dbReference type="Proteomes" id="UP000499080"/>
    </source>
</evidence>
<proteinExistence type="predicted"/>
<organism evidence="1 2">
    <name type="scientific">Araneus ventricosus</name>
    <name type="common">Orbweaver spider</name>
    <name type="synonym">Epeira ventricosa</name>
    <dbReference type="NCBI Taxonomy" id="182803"/>
    <lineage>
        <taxon>Eukaryota</taxon>
        <taxon>Metazoa</taxon>
        <taxon>Ecdysozoa</taxon>
        <taxon>Arthropoda</taxon>
        <taxon>Chelicerata</taxon>
        <taxon>Arachnida</taxon>
        <taxon>Araneae</taxon>
        <taxon>Araneomorphae</taxon>
        <taxon>Entelegynae</taxon>
        <taxon>Araneoidea</taxon>
        <taxon>Araneidae</taxon>
        <taxon>Araneus</taxon>
    </lineage>
</organism>
<accession>A0A4Y2D0C4</accession>
<sequence length="97" mass="11391">MNHLEVQPTFFADMIWKDLACLSHNDEFNKHNDRYVALENSFRKHYGTFEDVLLMLVPARHLPYCTMCKGNFSPKIVVQSFQTCIVATRKINEPNDR</sequence>
<evidence type="ECO:0000313" key="1">
    <source>
        <dbReference type="EMBL" id="GBM10150.1"/>
    </source>
</evidence>
<comment type="caution">
    <text evidence="1">The sequence shown here is derived from an EMBL/GenBank/DDBJ whole genome shotgun (WGS) entry which is preliminary data.</text>
</comment>
<gene>
    <name evidence="1" type="ORF">AVEN_258753_1</name>
</gene>
<name>A0A4Y2D0C4_ARAVE</name>